<dbReference type="Proteomes" id="UP000070544">
    <property type="component" value="Unassembled WGS sequence"/>
</dbReference>
<sequence>MSVDRRGNGAAGGQKGIQLRTSFVPLLRLESFYSGGKVALGSLAPVSLETGQADSDRTQVGDDHFPLLVTPFGDEIRVTALSRPPRLLHTLKPNADVITSFAVDRNNSRLVACTRSCLLSSWDLQTGKQLRAWKGHEAPVLVSDFDWSCSLVATGSADSTIRVWDVDAGHATHAFRGHRGLVSAVSFFKLHTDAARRAKPNKLRAYWLISGGEDGTVRVWDLSTKSCLKVLSSHVSVVRGLSFTPSGGHCISAGRDRVICVWDLDSLSLVKTTPVGESVESVECLLPDHISPEWRRNPTDKSEVVVALAGDRGYVRMWNLTADREVASVGKADFADPQSDGADPMESRDNTQAPEPIPLHSLLYIPTQATLLSASTDATVRIHNLPTLQSRHVLAGQFDEVVDLTFLHSPASQPSSSNPQSTDTVPPYLPAFLAVATSSPTPRIYHLPTASVHLVSGHSAAVVALSATWDSSQGWWWLVTGSRDRTARVWRVDTPDVNAGEGEVNVRCLAVLGGHTEGVGGVAVASRTGIAGVKGRMAVTGGGEGVVKVWELGPEMTGDSQAISHPTSLVTLPAHTRTINHLTLSPNSQLLSTSSLDKTCRLFRLPNLDPVATLRGHTRGVWSSSFSPVDQVLATASADRTVRIWSLGSFACLRVLEGHLNSVLRAVFLSAGTQVGSVGSDGLLKVWSVREQRCVATVDAGEEKVWAIEVAGDGEVVATAGAEGAVRVWRDATREEEEIKRKEEEERVVKEQSLTTHLRRRAYAPAVHLALDLARPFQLMTILAEMLARHPPSPATLYPILQQSAVPASGPPRPVFSPKVDVLLDSLEGDKLDKVVGWVRDWNAQARYSGVAQMVMYVWSMGKTIEKIAGLPKGREYLTAFSAYTERHMRHATAQVTRSYLLDFVCESMAPVGTGFEEVGGLLEHGGKAFAFEDMDVDEDGDKEEEDALANDEAMDSGEENEKGGSDVDDDDVLATLPVVDRSSNGKVVQASGSDSEDEIADGDHGDKKSQDDIDEPADAVKLRGVEDGGDVDTSDDDG</sequence>
<protein>
    <submittedName>
        <fullName evidence="8">WD40 repeat-like protein</fullName>
    </submittedName>
</protein>
<dbReference type="EMBL" id="KQ965734">
    <property type="protein sequence ID" value="KXS20773.1"/>
    <property type="molecule type" value="Genomic_DNA"/>
</dbReference>
<dbReference type="OMA" id="PYVQRHF"/>
<name>A0A139AW12_GONPJ</name>
<feature type="repeat" description="WD" evidence="5">
    <location>
        <begin position="208"/>
        <end position="230"/>
    </location>
</feature>
<dbReference type="Gene3D" id="2.130.10.10">
    <property type="entry name" value="YVTN repeat-like/Quinoprotein amine dehydrogenase"/>
    <property type="match status" value="3"/>
</dbReference>
<gene>
    <name evidence="8" type="ORF">M427DRAFT_107708</name>
</gene>
<evidence type="ECO:0000259" key="7">
    <source>
        <dbReference type="Pfam" id="PF08625"/>
    </source>
</evidence>
<keyword evidence="3" id="KW-0677">Repeat</keyword>
<feature type="domain" description="U3 small nucleolar RNA-associated protein 13 C-terminal" evidence="7">
    <location>
        <begin position="751"/>
        <end position="909"/>
    </location>
</feature>
<evidence type="ECO:0000256" key="1">
    <source>
        <dbReference type="ARBA" id="ARBA00004604"/>
    </source>
</evidence>
<feature type="repeat" description="WD" evidence="5">
    <location>
        <begin position="656"/>
        <end position="697"/>
    </location>
</feature>
<dbReference type="GO" id="GO:0032040">
    <property type="term" value="C:small-subunit processome"/>
    <property type="evidence" value="ECO:0007669"/>
    <property type="project" value="InterPro"/>
</dbReference>
<dbReference type="InterPro" id="IPR015943">
    <property type="entry name" value="WD40/YVTN_repeat-like_dom_sf"/>
</dbReference>
<feature type="compositionally biased region" description="Acidic residues" evidence="6">
    <location>
        <begin position="940"/>
        <end position="959"/>
    </location>
</feature>
<dbReference type="InterPro" id="IPR013934">
    <property type="entry name" value="Utp13_C"/>
</dbReference>
<dbReference type="SUPFAM" id="SSF101908">
    <property type="entry name" value="Putative isomerase YbhE"/>
    <property type="match status" value="1"/>
</dbReference>
<dbReference type="GO" id="GO:0000472">
    <property type="term" value="P:endonucleolytic cleavage to generate mature 5'-end of SSU-rRNA from (SSU-rRNA, 5.8S rRNA, LSU-rRNA)"/>
    <property type="evidence" value="ECO:0007669"/>
    <property type="project" value="TreeGrafter"/>
</dbReference>
<evidence type="ECO:0000256" key="3">
    <source>
        <dbReference type="ARBA" id="ARBA00022737"/>
    </source>
</evidence>
<dbReference type="PANTHER" id="PTHR19854:SF15">
    <property type="entry name" value="TRANSDUCIN BETA-LIKE PROTEIN 3"/>
    <property type="match status" value="1"/>
</dbReference>
<accession>A0A139AW12</accession>
<dbReference type="PROSITE" id="PS00678">
    <property type="entry name" value="WD_REPEATS_1"/>
    <property type="match status" value="3"/>
</dbReference>
<reference evidence="8 9" key="1">
    <citation type="journal article" date="2015" name="Genome Biol. Evol.">
        <title>Phylogenomic analyses indicate that early fungi evolved digesting cell walls of algal ancestors of land plants.</title>
        <authorList>
            <person name="Chang Y."/>
            <person name="Wang S."/>
            <person name="Sekimoto S."/>
            <person name="Aerts A.L."/>
            <person name="Choi C."/>
            <person name="Clum A."/>
            <person name="LaButti K.M."/>
            <person name="Lindquist E.A."/>
            <person name="Yee Ngan C."/>
            <person name="Ohm R.A."/>
            <person name="Salamov A.A."/>
            <person name="Grigoriev I.V."/>
            <person name="Spatafora J.W."/>
            <person name="Berbee M.L."/>
        </authorList>
    </citation>
    <scope>NUCLEOTIDE SEQUENCE [LARGE SCALE GENOMIC DNA]</scope>
    <source>
        <strain evidence="8 9">JEL478</strain>
    </source>
</reference>
<evidence type="ECO:0000313" key="9">
    <source>
        <dbReference type="Proteomes" id="UP000070544"/>
    </source>
</evidence>
<dbReference type="CDD" id="cd00200">
    <property type="entry name" value="WD40"/>
    <property type="match status" value="2"/>
</dbReference>
<dbReference type="OrthoDB" id="5414888at2759"/>
<feature type="repeat" description="WD" evidence="5">
    <location>
        <begin position="572"/>
        <end position="613"/>
    </location>
</feature>
<dbReference type="InterPro" id="IPR020472">
    <property type="entry name" value="WD40_PAC1"/>
</dbReference>
<proteinExistence type="predicted"/>
<keyword evidence="2 5" id="KW-0853">WD repeat</keyword>
<dbReference type="InterPro" id="IPR001680">
    <property type="entry name" value="WD40_rpt"/>
</dbReference>
<dbReference type="InterPro" id="IPR019775">
    <property type="entry name" value="WD40_repeat_CS"/>
</dbReference>
<feature type="repeat" description="WD" evidence="5">
    <location>
        <begin position="455"/>
        <end position="494"/>
    </location>
</feature>
<feature type="compositionally biased region" description="Polar residues" evidence="6">
    <location>
        <begin position="982"/>
        <end position="994"/>
    </location>
</feature>
<evidence type="ECO:0000256" key="2">
    <source>
        <dbReference type="ARBA" id="ARBA00022574"/>
    </source>
</evidence>
<feature type="repeat" description="WD" evidence="5">
    <location>
        <begin position="133"/>
        <end position="174"/>
    </location>
</feature>
<dbReference type="PROSITE" id="PS50294">
    <property type="entry name" value="WD_REPEATS_REGION"/>
    <property type="match status" value="3"/>
</dbReference>
<comment type="subcellular location">
    <subcellularLocation>
        <location evidence="1">Nucleus</location>
        <location evidence="1">Nucleolus</location>
    </subcellularLocation>
</comment>
<keyword evidence="4" id="KW-0539">Nucleus</keyword>
<feature type="region of interest" description="Disordered" evidence="6">
    <location>
        <begin position="940"/>
        <end position="1039"/>
    </location>
</feature>
<dbReference type="PRINTS" id="PR00320">
    <property type="entry name" value="GPROTEINBRPT"/>
</dbReference>
<organism evidence="8 9">
    <name type="scientific">Gonapodya prolifera (strain JEL478)</name>
    <name type="common">Monoblepharis prolifera</name>
    <dbReference type="NCBI Taxonomy" id="1344416"/>
    <lineage>
        <taxon>Eukaryota</taxon>
        <taxon>Fungi</taxon>
        <taxon>Fungi incertae sedis</taxon>
        <taxon>Chytridiomycota</taxon>
        <taxon>Chytridiomycota incertae sedis</taxon>
        <taxon>Monoblepharidomycetes</taxon>
        <taxon>Monoblepharidales</taxon>
        <taxon>Gonapodyaceae</taxon>
        <taxon>Gonapodya</taxon>
    </lineage>
</organism>
<dbReference type="SUPFAM" id="SSF50998">
    <property type="entry name" value="Quinoprotein alcohol dehydrogenase-like"/>
    <property type="match status" value="1"/>
</dbReference>
<evidence type="ECO:0000313" key="8">
    <source>
        <dbReference type="EMBL" id="KXS20773.1"/>
    </source>
</evidence>
<dbReference type="GO" id="GO:0034511">
    <property type="term" value="F:U3 snoRNA binding"/>
    <property type="evidence" value="ECO:0007669"/>
    <property type="project" value="TreeGrafter"/>
</dbReference>
<evidence type="ECO:0000256" key="4">
    <source>
        <dbReference type="ARBA" id="ARBA00023242"/>
    </source>
</evidence>
<dbReference type="GO" id="GO:0030686">
    <property type="term" value="C:90S preribosome"/>
    <property type="evidence" value="ECO:0007669"/>
    <property type="project" value="TreeGrafter"/>
</dbReference>
<dbReference type="Pfam" id="PF00400">
    <property type="entry name" value="WD40"/>
    <property type="match status" value="8"/>
</dbReference>
<feature type="compositionally biased region" description="Basic and acidic residues" evidence="6">
    <location>
        <begin position="1002"/>
        <end position="1012"/>
    </location>
</feature>
<feature type="region of interest" description="Disordered" evidence="6">
    <location>
        <begin position="329"/>
        <end position="356"/>
    </location>
</feature>
<feature type="repeat" description="WD" evidence="5">
    <location>
        <begin position="698"/>
        <end position="729"/>
    </location>
</feature>
<keyword evidence="9" id="KW-1185">Reference proteome</keyword>
<dbReference type="PANTHER" id="PTHR19854">
    <property type="entry name" value="TRANSDUCIN BETA-LIKE 3"/>
    <property type="match status" value="1"/>
</dbReference>
<evidence type="ECO:0000256" key="5">
    <source>
        <dbReference type="PROSITE-ProRule" id="PRU00221"/>
    </source>
</evidence>
<feature type="repeat" description="WD" evidence="5">
    <location>
        <begin position="231"/>
        <end position="272"/>
    </location>
</feature>
<dbReference type="GO" id="GO:0000480">
    <property type="term" value="P:endonucleolytic cleavage in 5'-ETS of tricistronic rRNA transcript (SSU-rRNA, 5.8S rRNA, LSU-rRNA)"/>
    <property type="evidence" value="ECO:0007669"/>
    <property type="project" value="TreeGrafter"/>
</dbReference>
<feature type="compositionally biased region" description="Acidic residues" evidence="6">
    <location>
        <begin position="1028"/>
        <end position="1039"/>
    </location>
</feature>
<dbReference type="AlphaFoldDB" id="A0A139AW12"/>
<dbReference type="InterPro" id="IPR011047">
    <property type="entry name" value="Quinoprotein_ADH-like_sf"/>
</dbReference>
<dbReference type="SMART" id="SM00320">
    <property type="entry name" value="WD40"/>
    <property type="match status" value="12"/>
</dbReference>
<dbReference type="STRING" id="1344416.A0A139AW12"/>
<dbReference type="PROSITE" id="PS50082">
    <property type="entry name" value="WD_REPEATS_2"/>
    <property type="match status" value="8"/>
</dbReference>
<dbReference type="Pfam" id="PF08625">
    <property type="entry name" value="Utp13"/>
    <property type="match status" value="1"/>
</dbReference>
<evidence type="ECO:0000256" key="6">
    <source>
        <dbReference type="SAM" id="MobiDB-lite"/>
    </source>
</evidence>
<feature type="repeat" description="WD" evidence="5">
    <location>
        <begin position="614"/>
        <end position="655"/>
    </location>
</feature>